<dbReference type="AlphaFoldDB" id="A0AAW0KLU1"/>
<reference evidence="2 3" key="1">
    <citation type="journal article" date="2018" name="Sci. Data">
        <title>The draft genome sequence of cork oak.</title>
        <authorList>
            <person name="Ramos A.M."/>
            <person name="Usie A."/>
            <person name="Barbosa P."/>
            <person name="Barros P.M."/>
            <person name="Capote T."/>
            <person name="Chaves I."/>
            <person name="Simoes F."/>
            <person name="Abreu I."/>
            <person name="Carrasquinho I."/>
            <person name="Faro C."/>
            <person name="Guimaraes J.B."/>
            <person name="Mendonca D."/>
            <person name="Nobrega F."/>
            <person name="Rodrigues L."/>
            <person name="Saibo N.J.M."/>
            <person name="Varela M.C."/>
            <person name="Egas C."/>
            <person name="Matos J."/>
            <person name="Miguel C.M."/>
            <person name="Oliveira M.M."/>
            <person name="Ricardo C.P."/>
            <person name="Goncalves S."/>
        </authorList>
    </citation>
    <scope>NUCLEOTIDE SEQUENCE [LARGE SCALE GENOMIC DNA]</scope>
    <source>
        <strain evidence="3">cv. HL8</strain>
    </source>
</reference>
<comment type="caution">
    <text evidence="2">The sequence shown here is derived from an EMBL/GenBank/DDBJ whole genome shotgun (WGS) entry which is preliminary data.</text>
</comment>
<dbReference type="Pfam" id="PF00450">
    <property type="entry name" value="Peptidase_S10"/>
    <property type="match status" value="1"/>
</dbReference>
<evidence type="ECO:0000313" key="3">
    <source>
        <dbReference type="Proteomes" id="UP000237347"/>
    </source>
</evidence>
<gene>
    <name evidence="2" type="primary">SCPL42_1</name>
    <name evidence="2" type="ORF">CFP56_016661</name>
</gene>
<dbReference type="Proteomes" id="UP000237347">
    <property type="component" value="Unassembled WGS sequence"/>
</dbReference>
<dbReference type="PANTHER" id="PTHR11802">
    <property type="entry name" value="SERINE PROTEASE FAMILY S10 SERINE CARBOXYPEPTIDASE"/>
    <property type="match status" value="1"/>
</dbReference>
<proteinExistence type="inferred from homology"/>
<evidence type="ECO:0000256" key="1">
    <source>
        <dbReference type="ARBA" id="ARBA00009431"/>
    </source>
</evidence>
<dbReference type="GO" id="GO:0006508">
    <property type="term" value="P:proteolysis"/>
    <property type="evidence" value="ECO:0007669"/>
    <property type="project" value="InterPro"/>
</dbReference>
<dbReference type="SUPFAM" id="SSF53474">
    <property type="entry name" value="alpha/beta-Hydrolases"/>
    <property type="match status" value="1"/>
</dbReference>
<sequence>MEHMDKFIAFFLKGLKRHYIPQLAIALLDYNAHSTGFKFNIKGVAIGNPLLRLDRDVPATYEFFWSHGMISDEVGLTIMSKCDFDDYVFASPHNQADTCNNAINEANNIVGTYIHNYDVILDICYPSIAEHELRLRKVVFVLSCFLCCPNDGLPDLRFR</sequence>
<dbReference type="Gene3D" id="3.40.50.1820">
    <property type="entry name" value="alpha/beta hydrolase"/>
    <property type="match status" value="1"/>
</dbReference>
<dbReference type="EMBL" id="PKMF04000261">
    <property type="protein sequence ID" value="KAK7840483.1"/>
    <property type="molecule type" value="Genomic_DNA"/>
</dbReference>
<dbReference type="PANTHER" id="PTHR11802:SF20">
    <property type="entry name" value="SERINE CARBOXYPEPTIDASE-LIKE 41-RELATED"/>
    <property type="match status" value="1"/>
</dbReference>
<evidence type="ECO:0000313" key="2">
    <source>
        <dbReference type="EMBL" id="KAK7840483.1"/>
    </source>
</evidence>
<comment type="similarity">
    <text evidence="1">Belongs to the peptidase S10 family.</text>
</comment>
<protein>
    <submittedName>
        <fullName evidence="2">Serine carboxypeptidase-like 42</fullName>
    </submittedName>
</protein>
<accession>A0AAW0KLU1</accession>
<name>A0AAW0KLU1_QUESU</name>
<dbReference type="GO" id="GO:0004185">
    <property type="term" value="F:serine-type carboxypeptidase activity"/>
    <property type="evidence" value="ECO:0007669"/>
    <property type="project" value="InterPro"/>
</dbReference>
<dbReference type="InterPro" id="IPR029058">
    <property type="entry name" value="AB_hydrolase_fold"/>
</dbReference>
<dbReference type="InterPro" id="IPR001563">
    <property type="entry name" value="Peptidase_S10"/>
</dbReference>
<keyword evidence="3" id="KW-1185">Reference proteome</keyword>
<organism evidence="2 3">
    <name type="scientific">Quercus suber</name>
    <name type="common">Cork oak</name>
    <dbReference type="NCBI Taxonomy" id="58331"/>
    <lineage>
        <taxon>Eukaryota</taxon>
        <taxon>Viridiplantae</taxon>
        <taxon>Streptophyta</taxon>
        <taxon>Embryophyta</taxon>
        <taxon>Tracheophyta</taxon>
        <taxon>Spermatophyta</taxon>
        <taxon>Magnoliopsida</taxon>
        <taxon>eudicotyledons</taxon>
        <taxon>Gunneridae</taxon>
        <taxon>Pentapetalae</taxon>
        <taxon>rosids</taxon>
        <taxon>fabids</taxon>
        <taxon>Fagales</taxon>
        <taxon>Fagaceae</taxon>
        <taxon>Quercus</taxon>
    </lineage>
</organism>